<dbReference type="InterPro" id="IPR017884">
    <property type="entry name" value="SANT_dom"/>
</dbReference>
<dbReference type="Pfam" id="PF00249">
    <property type="entry name" value="Myb_DNA-binding"/>
    <property type="match status" value="1"/>
</dbReference>
<dbReference type="InterPro" id="IPR001005">
    <property type="entry name" value="SANT/Myb"/>
</dbReference>
<dbReference type="EMBL" id="KN664865">
    <property type="protein sequence ID" value="KHN10051.1"/>
    <property type="molecule type" value="Genomic_DNA"/>
</dbReference>
<gene>
    <name evidence="3" type="ORF">glysoja_048974</name>
</gene>
<feature type="compositionally biased region" description="Basic residues" evidence="1">
    <location>
        <begin position="77"/>
        <end position="92"/>
    </location>
</feature>
<accession>A0A0B2PKX4</accession>
<evidence type="ECO:0000259" key="2">
    <source>
        <dbReference type="PROSITE" id="PS51293"/>
    </source>
</evidence>
<protein>
    <submittedName>
        <fullName evidence="3">Nuclear receptor corepressor 2</fullName>
    </submittedName>
</protein>
<reference evidence="3" key="1">
    <citation type="submission" date="2014-07" db="EMBL/GenBank/DDBJ databases">
        <title>Identification of a novel salt tolerance gene in wild soybean by whole-genome sequencing.</title>
        <authorList>
            <person name="Lam H.-M."/>
            <person name="Qi X."/>
            <person name="Li M.-W."/>
            <person name="Liu X."/>
            <person name="Xie M."/>
            <person name="Ni M."/>
            <person name="Xu X."/>
        </authorList>
    </citation>
    <scope>NUCLEOTIDE SEQUENCE [LARGE SCALE GENOMIC DNA]</scope>
    <source>
        <tissue evidence="3">Root</tissue>
    </source>
</reference>
<dbReference type="PANTHER" id="PTHR47340">
    <property type="entry name" value="DUPLICATED HOMEODOMAIN-LIKE SUPERFAMILY PROTEIN"/>
    <property type="match status" value="1"/>
</dbReference>
<proteinExistence type="predicted"/>
<name>A0A0B2PKX4_GLYSO</name>
<feature type="region of interest" description="Disordered" evidence="1">
    <location>
        <begin position="75"/>
        <end position="94"/>
    </location>
</feature>
<keyword evidence="3" id="KW-0675">Receptor</keyword>
<evidence type="ECO:0000313" key="3">
    <source>
        <dbReference type="EMBL" id="KHN10051.1"/>
    </source>
</evidence>
<dbReference type="PANTHER" id="PTHR47340:SF1">
    <property type="entry name" value="DUPLICATED HOMEODOMAIN-LIKE SUPERFAMILY PROTEIN"/>
    <property type="match status" value="1"/>
</dbReference>
<dbReference type="InterPro" id="IPR009057">
    <property type="entry name" value="Homeodomain-like_sf"/>
</dbReference>
<dbReference type="AlphaFoldDB" id="A0A0B2PKX4"/>
<dbReference type="SUPFAM" id="SSF46689">
    <property type="entry name" value="Homeodomain-like"/>
    <property type="match status" value="1"/>
</dbReference>
<evidence type="ECO:0000256" key="1">
    <source>
        <dbReference type="SAM" id="MobiDB-lite"/>
    </source>
</evidence>
<sequence length="129" mass="14759">MFNSSNELVEDPLAVERERAMINCWTSEERKTFTEKFAAFGKYFRRIASFIDHKTTVDCVEFYYKDHKPNCLEKDKNKKNKKKGCKSQKSKTSKTIVKGLGKKGNCKANVDSQKKLIEAPAMACDTAAY</sequence>
<dbReference type="PROSITE" id="PS51293">
    <property type="entry name" value="SANT"/>
    <property type="match status" value="1"/>
</dbReference>
<dbReference type="Proteomes" id="UP000053555">
    <property type="component" value="Unassembled WGS sequence"/>
</dbReference>
<organism evidence="3">
    <name type="scientific">Glycine soja</name>
    <name type="common">Wild soybean</name>
    <dbReference type="NCBI Taxonomy" id="3848"/>
    <lineage>
        <taxon>Eukaryota</taxon>
        <taxon>Viridiplantae</taxon>
        <taxon>Streptophyta</taxon>
        <taxon>Embryophyta</taxon>
        <taxon>Tracheophyta</taxon>
        <taxon>Spermatophyta</taxon>
        <taxon>Magnoliopsida</taxon>
        <taxon>eudicotyledons</taxon>
        <taxon>Gunneridae</taxon>
        <taxon>Pentapetalae</taxon>
        <taxon>rosids</taxon>
        <taxon>fabids</taxon>
        <taxon>Fabales</taxon>
        <taxon>Fabaceae</taxon>
        <taxon>Papilionoideae</taxon>
        <taxon>50 kb inversion clade</taxon>
        <taxon>NPAAA clade</taxon>
        <taxon>indigoferoid/millettioid clade</taxon>
        <taxon>Phaseoleae</taxon>
        <taxon>Glycine</taxon>
        <taxon>Glycine subgen. Soja</taxon>
    </lineage>
</organism>
<feature type="domain" description="SANT" evidence="2">
    <location>
        <begin position="25"/>
        <end position="65"/>
    </location>
</feature>
<dbReference type="Gene3D" id="1.10.10.60">
    <property type="entry name" value="Homeodomain-like"/>
    <property type="match status" value="1"/>
</dbReference>